<dbReference type="Proteomes" id="UP001497457">
    <property type="component" value="Chromosome 8b"/>
</dbReference>
<evidence type="ECO:0008006" key="3">
    <source>
        <dbReference type="Google" id="ProtNLM"/>
    </source>
</evidence>
<dbReference type="Gene3D" id="3.40.50.150">
    <property type="entry name" value="Vaccinia Virus protein VP39"/>
    <property type="match status" value="1"/>
</dbReference>
<dbReference type="SUPFAM" id="SSF53335">
    <property type="entry name" value="S-adenosyl-L-methionine-dependent methyltransferases"/>
    <property type="match status" value="1"/>
</dbReference>
<dbReference type="PANTHER" id="PTHR14614:SF160">
    <property type="entry name" value="METHYLTRANSFERASE SMALL DOMAIN-CONTAINING PROTEIN"/>
    <property type="match status" value="1"/>
</dbReference>
<gene>
    <name evidence="1" type="ORF">URODEC1_LOCUS112164</name>
</gene>
<reference evidence="1" key="1">
    <citation type="submission" date="2024-10" db="EMBL/GenBank/DDBJ databases">
        <authorList>
            <person name="Ryan C."/>
        </authorList>
    </citation>
    <scope>NUCLEOTIDE SEQUENCE [LARGE SCALE GENOMIC DNA]</scope>
</reference>
<evidence type="ECO:0000313" key="1">
    <source>
        <dbReference type="EMBL" id="CAL5087374.1"/>
    </source>
</evidence>
<dbReference type="AlphaFoldDB" id="A0ABC9G427"/>
<name>A0ABC9G427_9POAL</name>
<evidence type="ECO:0000313" key="2">
    <source>
        <dbReference type="Proteomes" id="UP001497457"/>
    </source>
</evidence>
<accession>A0ABC9G427</accession>
<proteinExistence type="predicted"/>
<organism evidence="1 2">
    <name type="scientific">Urochloa decumbens</name>
    <dbReference type="NCBI Taxonomy" id="240449"/>
    <lineage>
        <taxon>Eukaryota</taxon>
        <taxon>Viridiplantae</taxon>
        <taxon>Streptophyta</taxon>
        <taxon>Embryophyta</taxon>
        <taxon>Tracheophyta</taxon>
        <taxon>Spermatophyta</taxon>
        <taxon>Magnoliopsida</taxon>
        <taxon>Liliopsida</taxon>
        <taxon>Poales</taxon>
        <taxon>Poaceae</taxon>
        <taxon>PACMAD clade</taxon>
        <taxon>Panicoideae</taxon>
        <taxon>Panicodae</taxon>
        <taxon>Paniceae</taxon>
        <taxon>Melinidinae</taxon>
        <taxon>Urochloa</taxon>
    </lineage>
</organism>
<dbReference type="EMBL" id="OZ075118">
    <property type="protein sequence ID" value="CAL5087374.1"/>
    <property type="molecule type" value="Genomic_DNA"/>
</dbReference>
<dbReference type="PANTHER" id="PTHR14614">
    <property type="entry name" value="HEPATOCELLULAR CARCINOMA-ASSOCIATED ANTIGEN"/>
    <property type="match status" value="1"/>
</dbReference>
<keyword evidence="2" id="KW-1185">Reference proteome</keyword>
<dbReference type="InterPro" id="IPR019410">
    <property type="entry name" value="Methyltransf_16"/>
</dbReference>
<protein>
    <recommendedName>
        <fullName evidence="3">Histidine protein methyltransferase 1 homolog</fullName>
    </recommendedName>
</protein>
<sequence length="431" mass="47999">MRWYFRNFLTNRRTFFNPRRPSVKSALHLQSTVPYSAAVHTPSLFADSGFGVQFCDPSLVFLRSLVVRSCLQQFQIRSNTMRSPSLLSQCLAGLLSHDRTAAHCVNIVPEREPHLPSPAVEIIPSKNVHPYKYAGENIELQGMNIFKGKISVVDIVGLSKSDIVTSKGEGPLKCWESSVDLVNVLKDEIRDGLLTFRSKRVLELGCGYGLPGIFACLKGASTVHFQDPSAETVRCKTIPNVLANLEQAQDKQTHHQGSPLTPSQHQLSQDIHFYAGEWEELHTVLSIIQEDDVDASSGIGLGFCEDDLLDGDNSQDGNNICHETSSRRSRKLSSSRAWERGNETSTGDGGYDIVLVNEIPYSANSLQNLYSLIKKCLRPPYGVLYLAARKNYIGSSSAVRQLRALVDEEGTFGVHLVSEPPEREIWKFFFK</sequence>
<dbReference type="InterPro" id="IPR029063">
    <property type="entry name" value="SAM-dependent_MTases_sf"/>
</dbReference>